<dbReference type="STRING" id="1806994.A0A507C164"/>
<evidence type="ECO:0000313" key="12">
    <source>
        <dbReference type="Proteomes" id="UP000319731"/>
    </source>
</evidence>
<dbReference type="PANTHER" id="PTHR43557">
    <property type="entry name" value="APOPTOSIS-INDUCING FACTOR 1"/>
    <property type="match status" value="1"/>
</dbReference>
<dbReference type="SUPFAM" id="SSF51905">
    <property type="entry name" value="FAD/NAD(P)-binding domain"/>
    <property type="match status" value="2"/>
</dbReference>
<dbReference type="GO" id="GO:0016651">
    <property type="term" value="F:oxidoreductase activity, acting on NAD(P)H"/>
    <property type="evidence" value="ECO:0007669"/>
    <property type="project" value="TreeGrafter"/>
</dbReference>
<keyword evidence="8" id="KW-0408">Iron</keyword>
<dbReference type="Proteomes" id="UP000319731">
    <property type="component" value="Unassembled WGS sequence"/>
</dbReference>
<evidence type="ECO:0000256" key="9">
    <source>
        <dbReference type="ARBA" id="ARBA00023014"/>
    </source>
</evidence>
<organism evidence="11 12">
    <name type="scientific">Synchytrium microbalum</name>
    <dbReference type="NCBI Taxonomy" id="1806994"/>
    <lineage>
        <taxon>Eukaryota</taxon>
        <taxon>Fungi</taxon>
        <taxon>Fungi incertae sedis</taxon>
        <taxon>Chytridiomycota</taxon>
        <taxon>Chytridiomycota incertae sedis</taxon>
        <taxon>Chytridiomycetes</taxon>
        <taxon>Synchytriales</taxon>
        <taxon>Synchytriaceae</taxon>
        <taxon>Synchytrium</taxon>
    </lineage>
</organism>
<comment type="cofactor">
    <cofactor evidence="1">
        <name>FAD</name>
        <dbReference type="ChEBI" id="CHEBI:57692"/>
    </cofactor>
</comment>
<dbReference type="RefSeq" id="XP_031023085.1">
    <property type="nucleotide sequence ID" value="XM_031170960.1"/>
</dbReference>
<evidence type="ECO:0000256" key="6">
    <source>
        <dbReference type="ARBA" id="ARBA00022827"/>
    </source>
</evidence>
<evidence type="ECO:0000259" key="10">
    <source>
        <dbReference type="PROSITE" id="PS51296"/>
    </source>
</evidence>
<evidence type="ECO:0000256" key="7">
    <source>
        <dbReference type="ARBA" id="ARBA00023002"/>
    </source>
</evidence>
<feature type="domain" description="Rieske" evidence="10">
    <location>
        <begin position="3"/>
        <end position="100"/>
    </location>
</feature>
<dbReference type="Gene3D" id="3.50.50.60">
    <property type="entry name" value="FAD/NAD(P)-binding domain"/>
    <property type="match status" value="2"/>
</dbReference>
<name>A0A507C164_9FUNG</name>
<dbReference type="Gene3D" id="2.102.10.10">
    <property type="entry name" value="Rieske [2Fe-2S] iron-sulphur domain"/>
    <property type="match status" value="1"/>
</dbReference>
<dbReference type="InterPro" id="IPR050446">
    <property type="entry name" value="FAD-oxidoreductase/Apoptosis"/>
</dbReference>
<keyword evidence="6" id="KW-0274">FAD</keyword>
<dbReference type="PANTHER" id="PTHR43557:SF2">
    <property type="entry name" value="RIESKE DOMAIN-CONTAINING PROTEIN-RELATED"/>
    <property type="match status" value="1"/>
</dbReference>
<dbReference type="InterPro" id="IPR023753">
    <property type="entry name" value="FAD/NAD-binding_dom"/>
</dbReference>
<dbReference type="GeneID" id="42006257"/>
<dbReference type="PRINTS" id="PR00368">
    <property type="entry name" value="FADPNR"/>
</dbReference>
<evidence type="ECO:0000256" key="3">
    <source>
        <dbReference type="ARBA" id="ARBA00022630"/>
    </source>
</evidence>
<dbReference type="GO" id="GO:0005737">
    <property type="term" value="C:cytoplasm"/>
    <property type="evidence" value="ECO:0007669"/>
    <property type="project" value="TreeGrafter"/>
</dbReference>
<dbReference type="Pfam" id="PF00355">
    <property type="entry name" value="Rieske"/>
    <property type="match status" value="1"/>
</dbReference>
<sequence>MEMDAGSVDELPYNGSMKELTIGENKIVISKIKNEYFSMAGLCSHYNAPLVKGVLSKSGTLVCPFHGACFDVTTGAIEDGPACDSLPTYPVRVENGRLMVKVTEAQLTVKKLSPIPKVVKHCGAQKTVVIVGGGEGGAVCAESLRRYGFNGKVIVLSKEPYLPIDRPKLSKGLGVDAAKIALRDDAFYKSNKIDIRLGQEVKSMDLGAKQVILSTSETISYDYVVVATGSVPKKIPIPGADAKNVFTLRSVSDAQSIEAALSGSQASKKKVVLVGAGFVGLELASVLGKTADVTVVAPEKVLFEPVLGKEMGRFLLRLHESQGIKFKLGNGVKSFNVTDSLVTSITTNSGESVPADLVIIGIGAGPVTTMVPPELLLPNKSISVTAELQSLFDSSVYAIGDIATFPYHASASVESPWMMRIEHVSVAQNHGRLAAKNIVAEISGQPLERFVTTPYFWTAQGGKSIRYAGVVPPDYGFDEVVVQGDVDGDLDKISFAVFYGRLNKVVAVGSVGRDPVVSKCASLWKANVPIPSIEELQKGADVLSVEEPNFNHL</sequence>
<evidence type="ECO:0000313" key="11">
    <source>
        <dbReference type="EMBL" id="TPX31726.1"/>
    </source>
</evidence>
<evidence type="ECO:0000256" key="1">
    <source>
        <dbReference type="ARBA" id="ARBA00001974"/>
    </source>
</evidence>
<keyword evidence="9" id="KW-0411">Iron-sulfur</keyword>
<accession>A0A507C164</accession>
<dbReference type="GO" id="GO:0046872">
    <property type="term" value="F:metal ion binding"/>
    <property type="evidence" value="ECO:0007669"/>
    <property type="project" value="UniProtKB-KW"/>
</dbReference>
<dbReference type="SUPFAM" id="SSF55424">
    <property type="entry name" value="FAD/NAD-linked reductases, dimerisation (C-terminal) domain"/>
    <property type="match status" value="1"/>
</dbReference>
<dbReference type="OrthoDB" id="6029at2759"/>
<keyword evidence="7" id="KW-0560">Oxidoreductase</keyword>
<dbReference type="InterPro" id="IPR036922">
    <property type="entry name" value="Rieske_2Fe-2S_sf"/>
</dbReference>
<dbReference type="PRINTS" id="PR00411">
    <property type="entry name" value="PNDRDTASEI"/>
</dbReference>
<dbReference type="Pfam" id="PF07992">
    <property type="entry name" value="Pyr_redox_2"/>
    <property type="match status" value="1"/>
</dbReference>
<comment type="caution">
    <text evidence="11">The sequence shown here is derived from an EMBL/GenBank/DDBJ whole genome shotgun (WGS) entry which is preliminary data.</text>
</comment>
<evidence type="ECO:0000256" key="4">
    <source>
        <dbReference type="ARBA" id="ARBA00022714"/>
    </source>
</evidence>
<dbReference type="SUPFAM" id="SSF50022">
    <property type="entry name" value="ISP domain"/>
    <property type="match status" value="1"/>
</dbReference>
<dbReference type="InterPro" id="IPR017941">
    <property type="entry name" value="Rieske_2Fe-2S"/>
</dbReference>
<dbReference type="AlphaFoldDB" id="A0A507C164"/>
<evidence type="ECO:0000256" key="5">
    <source>
        <dbReference type="ARBA" id="ARBA00022723"/>
    </source>
</evidence>
<dbReference type="InterPro" id="IPR036188">
    <property type="entry name" value="FAD/NAD-bd_sf"/>
</dbReference>
<dbReference type="Gene3D" id="3.30.390.30">
    <property type="match status" value="1"/>
</dbReference>
<keyword evidence="3" id="KW-0285">Flavoprotein</keyword>
<reference evidence="11 12" key="1">
    <citation type="journal article" date="2019" name="Sci. Rep.">
        <title>Comparative genomics of chytrid fungi reveal insights into the obligate biotrophic and pathogenic lifestyle of Synchytrium endobioticum.</title>
        <authorList>
            <person name="van de Vossenberg B.T.L.H."/>
            <person name="Warris S."/>
            <person name="Nguyen H.D.T."/>
            <person name="van Gent-Pelzer M.P.E."/>
            <person name="Joly D.L."/>
            <person name="van de Geest H.C."/>
            <person name="Bonants P.J.M."/>
            <person name="Smith D.S."/>
            <person name="Levesque C.A."/>
            <person name="van der Lee T.A.J."/>
        </authorList>
    </citation>
    <scope>NUCLEOTIDE SEQUENCE [LARGE SCALE GENOMIC DNA]</scope>
    <source>
        <strain evidence="11 12">JEL517</strain>
    </source>
</reference>
<dbReference type="GO" id="GO:0051537">
    <property type="term" value="F:2 iron, 2 sulfur cluster binding"/>
    <property type="evidence" value="ECO:0007669"/>
    <property type="project" value="UniProtKB-KW"/>
</dbReference>
<gene>
    <name evidence="11" type="ORF">SmJEL517_g05032</name>
</gene>
<keyword evidence="5" id="KW-0479">Metal-binding</keyword>
<dbReference type="EMBL" id="QEAO01000040">
    <property type="protein sequence ID" value="TPX31726.1"/>
    <property type="molecule type" value="Genomic_DNA"/>
</dbReference>
<comment type="similarity">
    <text evidence="2">Belongs to the FAD-dependent oxidoreductase family.</text>
</comment>
<evidence type="ECO:0000256" key="2">
    <source>
        <dbReference type="ARBA" id="ARBA00006442"/>
    </source>
</evidence>
<dbReference type="PROSITE" id="PS51296">
    <property type="entry name" value="RIESKE"/>
    <property type="match status" value="1"/>
</dbReference>
<evidence type="ECO:0000256" key="8">
    <source>
        <dbReference type="ARBA" id="ARBA00023004"/>
    </source>
</evidence>
<protein>
    <recommendedName>
        <fullName evidence="10">Rieske domain-containing protein</fullName>
    </recommendedName>
</protein>
<keyword evidence="12" id="KW-1185">Reference proteome</keyword>
<keyword evidence="4" id="KW-0001">2Fe-2S</keyword>
<dbReference type="InterPro" id="IPR016156">
    <property type="entry name" value="FAD/NAD-linked_Rdtase_dimer_sf"/>
</dbReference>
<proteinExistence type="inferred from homology"/>